<dbReference type="Gene3D" id="3.40.630.30">
    <property type="match status" value="1"/>
</dbReference>
<dbReference type="GO" id="GO:0016747">
    <property type="term" value="F:acyltransferase activity, transferring groups other than amino-acyl groups"/>
    <property type="evidence" value="ECO:0007669"/>
    <property type="project" value="InterPro"/>
</dbReference>
<dbReference type="AlphaFoldDB" id="A0AAD5T5W4"/>
<reference evidence="4" key="1">
    <citation type="submission" date="2020-05" db="EMBL/GenBank/DDBJ databases">
        <title>Phylogenomic resolution of chytrid fungi.</title>
        <authorList>
            <person name="Stajich J.E."/>
            <person name="Amses K."/>
            <person name="Simmons R."/>
            <person name="Seto K."/>
            <person name="Myers J."/>
            <person name="Bonds A."/>
            <person name="Quandt C.A."/>
            <person name="Barry K."/>
            <person name="Liu P."/>
            <person name="Grigoriev I."/>
            <person name="Longcore J.E."/>
            <person name="James T.Y."/>
        </authorList>
    </citation>
    <scope>NUCLEOTIDE SEQUENCE</scope>
    <source>
        <strain evidence="4">JEL0513</strain>
    </source>
</reference>
<dbReference type="SUPFAM" id="SSF55729">
    <property type="entry name" value="Acyl-CoA N-acyltransferases (Nat)"/>
    <property type="match status" value="1"/>
</dbReference>
<sequence length="153" mass="17508">MIIVPATVEHWEVLSALAKQTFDETFGHIYTPSDLETHLNTKYTHDLMVAEIKSEIVYFLCNDDDAAARAPVGFFQLKPNSRNELMAVDEFADPCWELHRFYLTNATQGKGGGSLLMRFALEKLKEVGAKSLWLSVWSENFKAQHFYEKFGIK</sequence>
<dbReference type="PROSITE" id="PS51186">
    <property type="entry name" value="GNAT"/>
    <property type="match status" value="1"/>
</dbReference>
<keyword evidence="1" id="KW-0808">Transferase</keyword>
<dbReference type="Pfam" id="PF00583">
    <property type="entry name" value="Acetyltransf_1"/>
    <property type="match status" value="1"/>
</dbReference>
<keyword evidence="2" id="KW-0012">Acyltransferase</keyword>
<keyword evidence="5" id="KW-1185">Reference proteome</keyword>
<dbReference type="EMBL" id="JADGJH010000248">
    <property type="protein sequence ID" value="KAJ3132471.1"/>
    <property type="molecule type" value="Genomic_DNA"/>
</dbReference>
<dbReference type="CDD" id="cd04301">
    <property type="entry name" value="NAT_SF"/>
    <property type="match status" value="1"/>
</dbReference>
<evidence type="ECO:0000259" key="3">
    <source>
        <dbReference type="PROSITE" id="PS51186"/>
    </source>
</evidence>
<comment type="caution">
    <text evidence="4">The sequence shown here is derived from an EMBL/GenBank/DDBJ whole genome shotgun (WGS) entry which is preliminary data.</text>
</comment>
<name>A0AAD5T5W4_9FUNG</name>
<dbReference type="InterPro" id="IPR000182">
    <property type="entry name" value="GNAT_dom"/>
</dbReference>
<evidence type="ECO:0000313" key="5">
    <source>
        <dbReference type="Proteomes" id="UP001211907"/>
    </source>
</evidence>
<feature type="domain" description="N-acetyltransferase" evidence="3">
    <location>
        <begin position="1"/>
        <end position="153"/>
    </location>
</feature>
<accession>A0AAD5T5W4</accession>
<dbReference type="PANTHER" id="PTHR43420">
    <property type="entry name" value="ACETYLTRANSFERASE"/>
    <property type="match status" value="1"/>
</dbReference>
<dbReference type="PANTHER" id="PTHR43420:SF47">
    <property type="entry name" value="N-ACETYLTRANSFERASE DOMAIN-CONTAINING PROTEIN"/>
    <property type="match status" value="1"/>
</dbReference>
<dbReference type="Proteomes" id="UP001211907">
    <property type="component" value="Unassembled WGS sequence"/>
</dbReference>
<gene>
    <name evidence="4" type="ORF">HK100_005272</name>
</gene>
<proteinExistence type="predicted"/>
<evidence type="ECO:0000313" key="4">
    <source>
        <dbReference type="EMBL" id="KAJ3132471.1"/>
    </source>
</evidence>
<dbReference type="InterPro" id="IPR016181">
    <property type="entry name" value="Acyl_CoA_acyltransferase"/>
</dbReference>
<evidence type="ECO:0000256" key="2">
    <source>
        <dbReference type="ARBA" id="ARBA00023315"/>
    </source>
</evidence>
<organism evidence="4 5">
    <name type="scientific">Physocladia obscura</name>
    <dbReference type="NCBI Taxonomy" id="109957"/>
    <lineage>
        <taxon>Eukaryota</taxon>
        <taxon>Fungi</taxon>
        <taxon>Fungi incertae sedis</taxon>
        <taxon>Chytridiomycota</taxon>
        <taxon>Chytridiomycota incertae sedis</taxon>
        <taxon>Chytridiomycetes</taxon>
        <taxon>Chytridiales</taxon>
        <taxon>Chytriomycetaceae</taxon>
        <taxon>Physocladia</taxon>
    </lineage>
</organism>
<protein>
    <recommendedName>
        <fullName evidence="3">N-acetyltransferase domain-containing protein</fullName>
    </recommendedName>
</protein>
<dbReference type="InterPro" id="IPR050680">
    <property type="entry name" value="YpeA/RimI_acetyltransf"/>
</dbReference>
<evidence type="ECO:0000256" key="1">
    <source>
        <dbReference type="ARBA" id="ARBA00022679"/>
    </source>
</evidence>